<comment type="caution">
    <text evidence="5">The sequence shown here is derived from an EMBL/GenBank/DDBJ whole genome shotgun (WGS) entry which is preliminary data.</text>
</comment>
<gene>
    <name evidence="5" type="ORF">ISG29_00855</name>
</gene>
<feature type="signal peptide" evidence="3">
    <location>
        <begin position="1"/>
        <end position="33"/>
    </location>
</feature>
<dbReference type="Pfam" id="PF14257">
    <property type="entry name" value="DUF4349"/>
    <property type="match status" value="1"/>
</dbReference>
<name>A0A930Y5T5_9ACTN</name>
<dbReference type="InterPro" id="IPR025645">
    <property type="entry name" value="DUF4349"/>
</dbReference>
<proteinExistence type="predicted"/>
<evidence type="ECO:0000256" key="2">
    <source>
        <dbReference type="SAM" id="Phobius"/>
    </source>
</evidence>
<dbReference type="AlphaFoldDB" id="A0A930Y5T5"/>
<reference evidence="5" key="1">
    <citation type="submission" date="2020-11" db="EMBL/GenBank/DDBJ databases">
        <title>Nocardioides sp. CBS4Y-1, whole genome shotgun sequence.</title>
        <authorList>
            <person name="Tuo L."/>
        </authorList>
    </citation>
    <scope>NUCLEOTIDE SEQUENCE</scope>
    <source>
        <strain evidence="5">CBS4Y-1</strain>
    </source>
</reference>
<accession>A0A930Y5T5</accession>
<keyword evidence="2" id="KW-0812">Transmembrane</keyword>
<keyword evidence="2" id="KW-0472">Membrane</keyword>
<dbReference type="RefSeq" id="WP_194501482.1">
    <property type="nucleotide sequence ID" value="NZ_JADIVZ010000001.1"/>
</dbReference>
<evidence type="ECO:0000259" key="4">
    <source>
        <dbReference type="Pfam" id="PF14257"/>
    </source>
</evidence>
<evidence type="ECO:0000256" key="3">
    <source>
        <dbReference type="SAM" id="SignalP"/>
    </source>
</evidence>
<keyword evidence="3" id="KW-0732">Signal</keyword>
<feature type="transmembrane region" description="Helical" evidence="2">
    <location>
        <begin position="289"/>
        <end position="318"/>
    </location>
</feature>
<keyword evidence="6" id="KW-1185">Reference proteome</keyword>
<sequence length="333" mass="34726">MNPTSRPGSTRTRRLLLGAATTAVLALCGAACSSDQSADSAASDSSVNSSDARASRDLAQAPANSLEQARANGSVAGSAAASTSDTLDADTTSAQAASTALQPAIISTGTVGLRAKDVGDARFEVQKIVDRFAGSVTDSDTETDDDGQVRRSRLVLRIPSKDFTEAMDALEKVATLESSTSTSEDVTGQVVDTGVRIRVQRASIDRIETLLDRAGSIRDVVSVENELTQREAKLNTLLRHRAYLADQTSMSTITVHLERIGAAKPMPVETDESGFLAGLDSGWHAFTGLAIGLATVAGAVLPFGVLALLLGVPAWVIVRRRRPRLAGPAPAAD</sequence>
<feature type="domain" description="DUF4349" evidence="4">
    <location>
        <begin position="104"/>
        <end position="314"/>
    </location>
</feature>
<evidence type="ECO:0000256" key="1">
    <source>
        <dbReference type="SAM" id="MobiDB-lite"/>
    </source>
</evidence>
<feature type="compositionally biased region" description="Low complexity" evidence="1">
    <location>
        <begin position="35"/>
        <end position="52"/>
    </location>
</feature>
<protein>
    <submittedName>
        <fullName evidence="5">DUF4349 domain-containing protein</fullName>
    </submittedName>
</protein>
<keyword evidence="2" id="KW-1133">Transmembrane helix</keyword>
<dbReference type="EMBL" id="JADIVZ010000001">
    <property type="protein sequence ID" value="MBF4160222.1"/>
    <property type="molecule type" value="Genomic_DNA"/>
</dbReference>
<feature type="chain" id="PRO_5038875542" evidence="3">
    <location>
        <begin position="34"/>
        <end position="333"/>
    </location>
</feature>
<evidence type="ECO:0000313" key="6">
    <source>
        <dbReference type="Proteomes" id="UP000656804"/>
    </source>
</evidence>
<organism evidence="5 6">
    <name type="scientific">Nocardioides acrostichi</name>
    <dbReference type="NCBI Taxonomy" id="2784339"/>
    <lineage>
        <taxon>Bacteria</taxon>
        <taxon>Bacillati</taxon>
        <taxon>Actinomycetota</taxon>
        <taxon>Actinomycetes</taxon>
        <taxon>Propionibacteriales</taxon>
        <taxon>Nocardioidaceae</taxon>
        <taxon>Nocardioides</taxon>
    </lineage>
</organism>
<dbReference type="Proteomes" id="UP000656804">
    <property type="component" value="Unassembled WGS sequence"/>
</dbReference>
<evidence type="ECO:0000313" key="5">
    <source>
        <dbReference type="EMBL" id="MBF4160222.1"/>
    </source>
</evidence>
<feature type="region of interest" description="Disordered" evidence="1">
    <location>
        <begin position="35"/>
        <end position="77"/>
    </location>
</feature>